<keyword evidence="5 6" id="KW-0472">Membrane</keyword>
<keyword evidence="4 6" id="KW-1133">Transmembrane helix</keyword>
<sequence>MPIIQSRANEGRIHRNLFFIIVAVVTALFFNMIGPFVLTVLWAVVLAIIFYKLYRWLLKMFGVKRKSMAAALTCVLVLLFVIVPFILICLALFNQVTGLYASIQNGDVDPNVILDYVDRELPKVGSTLETYGINVGDLREKLNGYVAQAGEAVAAQALAVTSNIINIFIQFTLMLYLLFFFLKDGRTIVRKSIDTVPLGNVRERTLVQRFTQVSRATLKGTVIVAITQGAIGGILFWIVGIPAPVLWGVVMTFLALLPIGGSAIVWVPASIILFIQGETANAIVVVAVGALIIGLVDNLLRPLLVGRDTGMPDYLVLISTLGGISIFGLSGFVIGPTVAALFVTVWEMMGREFGGKSSW</sequence>
<gene>
    <name evidence="7" type="ORF">GGR27_000503</name>
</gene>
<accession>A0ABX0X867</accession>
<name>A0ABX0X867_9BACT</name>
<dbReference type="InterPro" id="IPR002549">
    <property type="entry name" value="AI-2E-like"/>
</dbReference>
<feature type="transmembrane region" description="Helical" evidence="6">
    <location>
        <begin position="218"/>
        <end position="239"/>
    </location>
</feature>
<dbReference type="PANTHER" id="PTHR21716:SF4">
    <property type="entry name" value="TRANSMEMBRANE PROTEIN 245"/>
    <property type="match status" value="1"/>
</dbReference>
<evidence type="ECO:0000313" key="7">
    <source>
        <dbReference type="EMBL" id="NJC25022.1"/>
    </source>
</evidence>
<feature type="transmembrane region" description="Helical" evidence="6">
    <location>
        <begin position="316"/>
        <end position="346"/>
    </location>
</feature>
<comment type="similarity">
    <text evidence="2">Belongs to the autoinducer-2 exporter (AI-2E) (TC 2.A.86) family.</text>
</comment>
<comment type="subcellular location">
    <subcellularLocation>
        <location evidence="1">Membrane</location>
        <topology evidence="1">Multi-pass membrane protein</topology>
    </subcellularLocation>
</comment>
<dbReference type="Proteomes" id="UP000770785">
    <property type="component" value="Unassembled WGS sequence"/>
</dbReference>
<dbReference type="PANTHER" id="PTHR21716">
    <property type="entry name" value="TRANSMEMBRANE PROTEIN"/>
    <property type="match status" value="1"/>
</dbReference>
<feature type="transmembrane region" description="Helical" evidence="6">
    <location>
        <begin position="69"/>
        <end position="93"/>
    </location>
</feature>
<evidence type="ECO:0000256" key="5">
    <source>
        <dbReference type="ARBA" id="ARBA00023136"/>
    </source>
</evidence>
<keyword evidence="8" id="KW-1185">Reference proteome</keyword>
<evidence type="ECO:0000256" key="1">
    <source>
        <dbReference type="ARBA" id="ARBA00004141"/>
    </source>
</evidence>
<evidence type="ECO:0000313" key="8">
    <source>
        <dbReference type="Proteomes" id="UP000770785"/>
    </source>
</evidence>
<evidence type="ECO:0000256" key="2">
    <source>
        <dbReference type="ARBA" id="ARBA00009773"/>
    </source>
</evidence>
<dbReference type="RefSeq" id="WP_168035800.1">
    <property type="nucleotide sequence ID" value="NZ_JAATJH010000001.1"/>
</dbReference>
<dbReference type="Pfam" id="PF01594">
    <property type="entry name" value="AI-2E_transport"/>
    <property type="match status" value="1"/>
</dbReference>
<evidence type="ECO:0000256" key="6">
    <source>
        <dbReference type="SAM" id="Phobius"/>
    </source>
</evidence>
<feature type="transmembrane region" description="Helical" evidence="6">
    <location>
        <begin position="279"/>
        <end position="296"/>
    </location>
</feature>
<evidence type="ECO:0000256" key="4">
    <source>
        <dbReference type="ARBA" id="ARBA00022989"/>
    </source>
</evidence>
<dbReference type="EMBL" id="JAATJH010000001">
    <property type="protein sequence ID" value="NJC25022.1"/>
    <property type="molecule type" value="Genomic_DNA"/>
</dbReference>
<protein>
    <submittedName>
        <fullName evidence="7">PurR-regulated permease PerM</fullName>
    </submittedName>
</protein>
<feature type="transmembrane region" description="Helical" evidence="6">
    <location>
        <begin position="245"/>
        <end position="267"/>
    </location>
</feature>
<keyword evidence="3 6" id="KW-0812">Transmembrane</keyword>
<feature type="transmembrane region" description="Helical" evidence="6">
    <location>
        <begin position="164"/>
        <end position="182"/>
    </location>
</feature>
<evidence type="ECO:0000256" key="3">
    <source>
        <dbReference type="ARBA" id="ARBA00022692"/>
    </source>
</evidence>
<organism evidence="7 8">
    <name type="scientific">Neolewinella antarctica</name>
    <dbReference type="NCBI Taxonomy" id="442734"/>
    <lineage>
        <taxon>Bacteria</taxon>
        <taxon>Pseudomonadati</taxon>
        <taxon>Bacteroidota</taxon>
        <taxon>Saprospiria</taxon>
        <taxon>Saprospirales</taxon>
        <taxon>Lewinellaceae</taxon>
        <taxon>Neolewinella</taxon>
    </lineage>
</organism>
<feature type="transmembrane region" description="Helical" evidence="6">
    <location>
        <begin position="12"/>
        <end position="30"/>
    </location>
</feature>
<feature type="transmembrane region" description="Helical" evidence="6">
    <location>
        <begin position="36"/>
        <end position="57"/>
    </location>
</feature>
<reference evidence="7 8" key="1">
    <citation type="submission" date="2020-03" db="EMBL/GenBank/DDBJ databases">
        <title>Genomic Encyclopedia of Type Strains, Phase IV (KMG-IV): sequencing the most valuable type-strain genomes for metagenomic binning, comparative biology and taxonomic classification.</title>
        <authorList>
            <person name="Goeker M."/>
        </authorList>
    </citation>
    <scope>NUCLEOTIDE SEQUENCE [LARGE SCALE GENOMIC DNA]</scope>
    <source>
        <strain evidence="7 8">DSM 105096</strain>
    </source>
</reference>
<comment type="caution">
    <text evidence="7">The sequence shown here is derived from an EMBL/GenBank/DDBJ whole genome shotgun (WGS) entry which is preliminary data.</text>
</comment>
<proteinExistence type="inferred from homology"/>